<reference evidence="6 7" key="1">
    <citation type="submission" date="2017-08" db="EMBL/GenBank/DDBJ databases">
        <title>Infants hospitalized years apart are colonized by the same room-sourced microbial strains.</title>
        <authorList>
            <person name="Brooks B."/>
            <person name="Olm M.R."/>
            <person name="Firek B.A."/>
            <person name="Baker R."/>
            <person name="Thomas B.C."/>
            <person name="Morowitz M.J."/>
            <person name="Banfield J.F."/>
        </authorList>
    </citation>
    <scope>NUCLEOTIDE SEQUENCE [LARGE SCALE GENOMIC DNA]</scope>
    <source>
        <strain evidence="6">S2_003_000_R2_4</strain>
    </source>
</reference>
<proteinExistence type="predicted"/>
<dbReference type="PANTHER" id="PTHR43356">
    <property type="entry name" value="PHOSPHATE ACETYLTRANSFERASE"/>
    <property type="match status" value="1"/>
</dbReference>
<evidence type="ECO:0000256" key="3">
    <source>
        <dbReference type="ARBA" id="ARBA00023315"/>
    </source>
</evidence>
<dbReference type="PANTHER" id="PTHR43356:SF2">
    <property type="entry name" value="PHOSPHATE ACETYLTRANSFERASE"/>
    <property type="match status" value="1"/>
</dbReference>
<organism evidence="6 7">
    <name type="scientific">Caulobacter segnis</name>
    <dbReference type="NCBI Taxonomy" id="88688"/>
    <lineage>
        <taxon>Bacteria</taxon>
        <taxon>Pseudomonadati</taxon>
        <taxon>Pseudomonadota</taxon>
        <taxon>Alphaproteobacteria</taxon>
        <taxon>Caulobacterales</taxon>
        <taxon>Caulobacteraceae</taxon>
        <taxon>Caulobacter</taxon>
    </lineage>
</organism>
<sequence length="480" mass="49653">MTDKDMIENRTFDEIAVGDSASLVRTLSREDIQLFALVSGDVNPAHLDAEFARGDVFRRVIAHGMWGGGLISAVLGTLLPGPGTIYLSQSLRFVRPAGVGDVITVTVTVTEKRPEKHILVLDCLCANQDAQPVITGQAEVRAPTEKVLRPRIALPDVRLVDHDNYNRLIAAARGAPLLTAVAHPCSAAALAAAVEAAEAGLIEPILLGPEDRVRAAAQAAGKDIAALRLIPSLHSHDSAAKAVDLVRGGQAALLMKGSLHTDELMGAVVARDGLRTERRISHAYVMDVPGHPEPLIITDAAINIAPTLAEKADIIRNAIDLAHVLGRPEPRVAILSAVETVNPAMPTTLDAAALCKMADRGQITGALVDGPLAFDNAVSPAAAAEKGIVSPVAGRADILVVPDLEAGNMLAKQLTFLGGADAAGVVLGARAPIILTSRADSLRTRLASCAVAVLMARAATKAAPGPLIAPLAGALTGAPA</sequence>
<evidence type="ECO:0000259" key="5">
    <source>
        <dbReference type="Pfam" id="PF01575"/>
    </source>
</evidence>
<dbReference type="GO" id="GO:0016836">
    <property type="term" value="F:hydro-lyase activity"/>
    <property type="evidence" value="ECO:0007669"/>
    <property type="project" value="UniProtKB-ARBA"/>
</dbReference>
<dbReference type="Pfam" id="PF01575">
    <property type="entry name" value="MaoC_dehydratas"/>
    <property type="match status" value="1"/>
</dbReference>
<evidence type="ECO:0000313" key="6">
    <source>
        <dbReference type="EMBL" id="PZR31055.1"/>
    </source>
</evidence>
<dbReference type="NCBIfam" id="NF008852">
    <property type="entry name" value="PRK11890.1"/>
    <property type="match status" value="1"/>
</dbReference>
<dbReference type="NCBIfam" id="NF006045">
    <property type="entry name" value="PRK08190.1"/>
    <property type="match status" value="1"/>
</dbReference>
<dbReference type="AlphaFoldDB" id="A0A2W5V709"/>
<comment type="caution">
    <text evidence="6">The sequence shown here is derived from an EMBL/GenBank/DDBJ whole genome shotgun (WGS) entry which is preliminary data.</text>
</comment>
<evidence type="ECO:0000259" key="4">
    <source>
        <dbReference type="Pfam" id="PF01515"/>
    </source>
</evidence>
<dbReference type="Proteomes" id="UP000249393">
    <property type="component" value="Unassembled WGS sequence"/>
</dbReference>
<dbReference type="InterPro" id="IPR029069">
    <property type="entry name" value="HotDog_dom_sf"/>
</dbReference>
<keyword evidence="1" id="KW-0808">Transferase</keyword>
<evidence type="ECO:0000313" key="7">
    <source>
        <dbReference type="Proteomes" id="UP000249393"/>
    </source>
</evidence>
<name>A0A2W5V709_9CAUL</name>
<evidence type="ECO:0000256" key="2">
    <source>
        <dbReference type="ARBA" id="ARBA00023239"/>
    </source>
</evidence>
<gene>
    <name evidence="6" type="ORF">DI526_20760</name>
</gene>
<dbReference type="EMBL" id="QFQZ01000100">
    <property type="protein sequence ID" value="PZR31055.1"/>
    <property type="molecule type" value="Genomic_DNA"/>
</dbReference>
<dbReference type="Pfam" id="PF01515">
    <property type="entry name" value="PTA_PTB"/>
    <property type="match status" value="1"/>
</dbReference>
<protein>
    <submittedName>
        <fullName evidence="6">Enoyl-CoA hydratase</fullName>
    </submittedName>
</protein>
<dbReference type="RefSeq" id="WP_304282235.1">
    <property type="nucleotide sequence ID" value="NZ_QFQZ01000100.1"/>
</dbReference>
<dbReference type="CDD" id="cd03449">
    <property type="entry name" value="R_hydratase"/>
    <property type="match status" value="1"/>
</dbReference>
<keyword evidence="3" id="KW-0012">Acyltransferase</keyword>
<dbReference type="Gene3D" id="3.10.129.10">
    <property type="entry name" value="Hotdog Thioesterase"/>
    <property type="match status" value="1"/>
</dbReference>
<dbReference type="SUPFAM" id="SSF54637">
    <property type="entry name" value="Thioesterase/thiol ester dehydrase-isomerase"/>
    <property type="match status" value="1"/>
</dbReference>
<dbReference type="GO" id="GO:0016746">
    <property type="term" value="F:acyltransferase activity"/>
    <property type="evidence" value="ECO:0007669"/>
    <property type="project" value="UniProtKB-KW"/>
</dbReference>
<dbReference type="InterPro" id="IPR050500">
    <property type="entry name" value="Phos_Acetyltrans/Butyryltrans"/>
</dbReference>
<feature type="domain" description="MaoC-like" evidence="5">
    <location>
        <begin position="25"/>
        <end position="116"/>
    </location>
</feature>
<dbReference type="InterPro" id="IPR002539">
    <property type="entry name" value="MaoC-like_dom"/>
</dbReference>
<dbReference type="SUPFAM" id="SSF53659">
    <property type="entry name" value="Isocitrate/Isopropylmalate dehydrogenase-like"/>
    <property type="match status" value="1"/>
</dbReference>
<dbReference type="InterPro" id="IPR002505">
    <property type="entry name" value="PTA_PTB"/>
</dbReference>
<evidence type="ECO:0000256" key="1">
    <source>
        <dbReference type="ARBA" id="ARBA00022679"/>
    </source>
</evidence>
<accession>A0A2W5V709</accession>
<dbReference type="FunFam" id="3.10.129.10:FF:000042">
    <property type="entry name" value="MaoC domain protein dehydratase"/>
    <property type="match status" value="1"/>
</dbReference>
<feature type="domain" description="Phosphate acetyl/butaryl transferase" evidence="4">
    <location>
        <begin position="237"/>
        <end position="452"/>
    </location>
</feature>
<keyword evidence="2" id="KW-0456">Lyase</keyword>
<dbReference type="Gene3D" id="3.40.718.10">
    <property type="entry name" value="Isopropylmalate Dehydrogenase"/>
    <property type="match status" value="1"/>
</dbReference>